<comment type="caution">
    <text evidence="2">The sequence shown here is derived from an EMBL/GenBank/DDBJ whole genome shotgun (WGS) entry which is preliminary data.</text>
</comment>
<evidence type="ECO:0000259" key="1">
    <source>
        <dbReference type="Pfam" id="PF25232"/>
    </source>
</evidence>
<name>A0A6G4UAT6_9ACTN</name>
<evidence type="ECO:0000313" key="3">
    <source>
        <dbReference type="Proteomes" id="UP000481583"/>
    </source>
</evidence>
<accession>A0A6G4UAT6</accession>
<sequence length="82" mass="8882">MFDVSTAGTSGQPAITADQAAEAEYEAVCVSGDEEDCGEASGPLTDADALTRWMAEHTRDTGHQRFRRAYCEYAHVEPGAWL</sequence>
<evidence type="ECO:0000313" key="2">
    <source>
        <dbReference type="EMBL" id="NGN68437.1"/>
    </source>
</evidence>
<dbReference type="Pfam" id="PF25232">
    <property type="entry name" value="DUF7848"/>
    <property type="match status" value="1"/>
</dbReference>
<organism evidence="2 3">
    <name type="scientific">Streptomyces coryli</name>
    <dbReference type="NCBI Taxonomy" id="1128680"/>
    <lineage>
        <taxon>Bacteria</taxon>
        <taxon>Bacillati</taxon>
        <taxon>Actinomycetota</taxon>
        <taxon>Actinomycetes</taxon>
        <taxon>Kitasatosporales</taxon>
        <taxon>Streptomycetaceae</taxon>
        <taxon>Streptomyces</taxon>
    </lineage>
</organism>
<dbReference type="Proteomes" id="UP000481583">
    <property type="component" value="Unassembled WGS sequence"/>
</dbReference>
<reference evidence="2 3" key="1">
    <citation type="submission" date="2020-02" db="EMBL/GenBank/DDBJ databases">
        <title>Whole-genome analyses of novel actinobacteria.</title>
        <authorList>
            <person name="Sahin N."/>
        </authorList>
    </citation>
    <scope>NUCLEOTIDE SEQUENCE [LARGE SCALE GENOMIC DNA]</scope>
    <source>
        <strain evidence="2 3">A7024</strain>
    </source>
</reference>
<protein>
    <recommendedName>
        <fullName evidence="1">DUF7848 domain-containing protein</fullName>
    </recommendedName>
</protein>
<proteinExistence type="predicted"/>
<dbReference type="InterPro" id="IPR057170">
    <property type="entry name" value="DUF7848"/>
</dbReference>
<gene>
    <name evidence="2" type="ORF">G5C51_31640</name>
</gene>
<dbReference type="EMBL" id="JAAKZV010000205">
    <property type="protein sequence ID" value="NGN68437.1"/>
    <property type="molecule type" value="Genomic_DNA"/>
</dbReference>
<dbReference type="AlphaFoldDB" id="A0A6G4UAT6"/>
<feature type="domain" description="DUF7848" evidence="1">
    <location>
        <begin position="17"/>
        <end position="81"/>
    </location>
</feature>
<keyword evidence="3" id="KW-1185">Reference proteome</keyword>